<evidence type="ECO:0000256" key="4">
    <source>
        <dbReference type="ARBA" id="ARBA00023136"/>
    </source>
</evidence>
<dbReference type="PANTHER" id="PTHR42770">
    <property type="entry name" value="AMINO ACID TRANSPORTER-RELATED"/>
    <property type="match status" value="1"/>
</dbReference>
<dbReference type="RefSeq" id="WP_169268258.1">
    <property type="nucleotide sequence ID" value="NZ_QMEC01000175.1"/>
</dbReference>
<organism evidence="7 8">
    <name type="scientific">Brasilonema octagenarum UFV-OR1</name>
    <dbReference type="NCBI Taxonomy" id="417115"/>
    <lineage>
        <taxon>Bacteria</taxon>
        <taxon>Bacillati</taxon>
        <taxon>Cyanobacteriota</taxon>
        <taxon>Cyanophyceae</taxon>
        <taxon>Nostocales</taxon>
        <taxon>Scytonemataceae</taxon>
        <taxon>Brasilonema</taxon>
        <taxon>Octagenarum group</taxon>
    </lineage>
</organism>
<feature type="domain" description="Amino acid permease/ SLC12A" evidence="6">
    <location>
        <begin position="45"/>
        <end position="461"/>
    </location>
</feature>
<feature type="transmembrane region" description="Helical" evidence="5">
    <location>
        <begin position="166"/>
        <end position="189"/>
    </location>
</feature>
<dbReference type="Pfam" id="PF00324">
    <property type="entry name" value="AA_permease"/>
    <property type="match status" value="1"/>
</dbReference>
<proteinExistence type="predicted"/>
<feature type="transmembrane region" description="Helical" evidence="5">
    <location>
        <begin position="378"/>
        <end position="396"/>
    </location>
</feature>
<reference evidence="7 8" key="1">
    <citation type="submission" date="2018-06" db="EMBL/GenBank/DDBJ databases">
        <title>Comparative genomics of Brasilonema spp. strains.</title>
        <authorList>
            <person name="Alvarenga D.O."/>
            <person name="Fiore M.F."/>
            <person name="Varani A.M."/>
        </authorList>
    </citation>
    <scope>NUCLEOTIDE SEQUENCE [LARGE SCALE GENOMIC DNA]</scope>
    <source>
        <strain evidence="7 8">UFV-OR1</strain>
    </source>
</reference>
<feature type="transmembrane region" description="Helical" evidence="5">
    <location>
        <begin position="209"/>
        <end position="231"/>
    </location>
</feature>
<evidence type="ECO:0000259" key="6">
    <source>
        <dbReference type="Pfam" id="PF00324"/>
    </source>
</evidence>
<dbReference type="Proteomes" id="UP000762253">
    <property type="component" value="Unassembled WGS sequence"/>
</dbReference>
<sequence>MLKQIFTGFADYGSVNESYLRQRQLRGNTGFWLLWSYGVGVVISGNFTGWNSGLIAGGFWGMTIATLLMAIMYICLTYSLSEMSAMLPHTGGLYSFTRTAFGPFWGYICGVAMIVENVLAPVVAVIAVTSYLKPLIPGVPAYLVWVVIYAIFTAINIWGMKQTFNVGYVITLIALIILTVFYVLILALGVFKMNLLFNVPANTGQLATWLPKGVSGIFAAIPYAIWFYLAIEQLPLAAEESRDASDEIPRSLIAAMFTLVVLSGFTLVLNSGVGNGAVAVGQSSAPLGYGLEAYFGKGPVTTFSTAVLMSCGLLASFHFTIYAYGRTFFSLARAGYIPRWLAVTGKSYTPYRSLLLGTVVGLICAVTIDVLGGEVKDVMLNMAVFGALIIYILVLLSYIKLKSTHPDLPRPYQSPLGIWGAAVGALLAIVALLACLSVPAYRPGAWGVAIFTVIAILYFLFYSKNHLVAQAPEEKAALIIMKQRV</sequence>
<keyword evidence="3 5" id="KW-1133">Transmembrane helix</keyword>
<evidence type="ECO:0000313" key="7">
    <source>
        <dbReference type="EMBL" id="NMF66695.1"/>
    </source>
</evidence>
<feature type="transmembrane region" description="Helical" evidence="5">
    <location>
        <begin position="445"/>
        <end position="462"/>
    </location>
</feature>
<evidence type="ECO:0000256" key="5">
    <source>
        <dbReference type="SAM" id="Phobius"/>
    </source>
</evidence>
<evidence type="ECO:0000256" key="1">
    <source>
        <dbReference type="ARBA" id="ARBA00004141"/>
    </source>
</evidence>
<name>A0ABX1MDK5_9CYAN</name>
<keyword evidence="4 5" id="KW-0472">Membrane</keyword>
<feature type="transmembrane region" description="Helical" evidence="5">
    <location>
        <begin position="139"/>
        <end position="159"/>
    </location>
</feature>
<feature type="transmembrane region" description="Helical" evidence="5">
    <location>
        <begin position="416"/>
        <end position="439"/>
    </location>
</feature>
<comment type="subcellular location">
    <subcellularLocation>
        <location evidence="1">Membrane</location>
        <topology evidence="1">Multi-pass membrane protein</topology>
    </subcellularLocation>
</comment>
<gene>
    <name evidence="7" type="ORF">DP115_29695</name>
</gene>
<keyword evidence="2 5" id="KW-0812">Transmembrane</keyword>
<feature type="transmembrane region" description="Helical" evidence="5">
    <location>
        <begin position="104"/>
        <end position="127"/>
    </location>
</feature>
<dbReference type="InterPro" id="IPR004841">
    <property type="entry name" value="AA-permease/SLC12A_dom"/>
</dbReference>
<dbReference type="PANTHER" id="PTHR42770:SF7">
    <property type="entry name" value="MEMBRANE PROTEIN"/>
    <property type="match status" value="1"/>
</dbReference>
<keyword evidence="8" id="KW-1185">Reference proteome</keyword>
<dbReference type="EMBL" id="QMEC01000175">
    <property type="protein sequence ID" value="NMF66695.1"/>
    <property type="molecule type" value="Genomic_DNA"/>
</dbReference>
<protein>
    <submittedName>
        <fullName evidence="7">Amino acid ABC transporter permease</fullName>
    </submittedName>
</protein>
<feature type="transmembrane region" description="Helical" evidence="5">
    <location>
        <begin position="252"/>
        <end position="280"/>
    </location>
</feature>
<evidence type="ECO:0000256" key="2">
    <source>
        <dbReference type="ARBA" id="ARBA00022692"/>
    </source>
</evidence>
<feature type="transmembrane region" description="Helical" evidence="5">
    <location>
        <begin position="354"/>
        <end position="372"/>
    </location>
</feature>
<evidence type="ECO:0000313" key="8">
    <source>
        <dbReference type="Proteomes" id="UP000762253"/>
    </source>
</evidence>
<comment type="caution">
    <text evidence="7">The sequence shown here is derived from an EMBL/GenBank/DDBJ whole genome shotgun (WGS) entry which is preliminary data.</text>
</comment>
<dbReference type="PIRSF" id="PIRSF006060">
    <property type="entry name" value="AA_transporter"/>
    <property type="match status" value="1"/>
</dbReference>
<dbReference type="InterPro" id="IPR050367">
    <property type="entry name" value="APC_superfamily"/>
</dbReference>
<evidence type="ECO:0000256" key="3">
    <source>
        <dbReference type="ARBA" id="ARBA00022989"/>
    </source>
</evidence>
<dbReference type="Gene3D" id="1.20.1740.10">
    <property type="entry name" value="Amino acid/polyamine transporter I"/>
    <property type="match status" value="1"/>
</dbReference>
<feature type="transmembrane region" description="Helical" evidence="5">
    <location>
        <begin position="30"/>
        <end position="48"/>
    </location>
</feature>
<accession>A0ABX1MDK5</accession>
<feature type="transmembrane region" description="Helical" evidence="5">
    <location>
        <begin position="300"/>
        <end position="324"/>
    </location>
</feature>
<feature type="transmembrane region" description="Helical" evidence="5">
    <location>
        <begin position="54"/>
        <end position="76"/>
    </location>
</feature>